<dbReference type="AlphaFoldDB" id="A0A075H2S5"/>
<dbReference type="InterPro" id="IPR027417">
    <property type="entry name" value="P-loop_NTPase"/>
</dbReference>
<reference evidence="6" key="1">
    <citation type="journal article" date="2014" name="Genome Biol. Evol.">
        <title>Pangenome evidence for extensive interdomain horizontal transfer affecting lineage core and shell genes in uncultured planktonic thaumarchaeota and euryarchaeota.</title>
        <authorList>
            <person name="Deschamps P."/>
            <person name="Zivanovic Y."/>
            <person name="Moreira D."/>
            <person name="Rodriguez-Valera F."/>
            <person name="Lopez-Garcia P."/>
        </authorList>
    </citation>
    <scope>NUCLEOTIDE SEQUENCE</scope>
</reference>
<dbReference type="PROSITE" id="PS50893">
    <property type="entry name" value="ABC_TRANSPORTER_2"/>
    <property type="match status" value="1"/>
</dbReference>
<gene>
    <name evidence="6" type="primary">ABC.PE.A1</name>
</gene>
<protein>
    <submittedName>
        <fullName evidence="6">Peptide/opine/nickel uptake family ABC transporter, ATP-binding protein (ABC.PE.A1)</fullName>
    </submittedName>
</protein>
<dbReference type="InterPro" id="IPR050319">
    <property type="entry name" value="ABC_transp_ATP-bind"/>
</dbReference>
<sequence>MAWRNMIVVENLSIGYGPRARKKFVVSGVSFRIGSGMSLGLAGQSGSGKTSILHAIIGLNPNWEGLIEVDHETQTHRRSQIFRRRVQLMFQDSNSALHPRHLVQTVIAEPAKIHGMDNISDRVGSVLEEVGLGDWVLSRYPHQLSGGQRQRVALARALVLQPTTLLLDEPTSGLDMLAQKEVIGLLNRLRAEKGLTYVVVSHDMSIIGELCEWFGVMKSGQLVDMERTNCFSLSGKQFNFYTQQLLDASANYFIEGKPL</sequence>
<dbReference type="CDD" id="cd03257">
    <property type="entry name" value="ABC_NikE_OppD_transporters"/>
    <property type="match status" value="1"/>
</dbReference>
<dbReference type="GO" id="GO:0055085">
    <property type="term" value="P:transmembrane transport"/>
    <property type="evidence" value="ECO:0007669"/>
    <property type="project" value="UniProtKB-ARBA"/>
</dbReference>
<evidence type="ECO:0000259" key="5">
    <source>
        <dbReference type="PROSITE" id="PS50893"/>
    </source>
</evidence>
<dbReference type="PANTHER" id="PTHR43776">
    <property type="entry name" value="TRANSPORT ATP-BINDING PROTEIN"/>
    <property type="match status" value="1"/>
</dbReference>
<dbReference type="InterPro" id="IPR017871">
    <property type="entry name" value="ABC_transporter-like_CS"/>
</dbReference>
<dbReference type="GO" id="GO:0016887">
    <property type="term" value="F:ATP hydrolysis activity"/>
    <property type="evidence" value="ECO:0007669"/>
    <property type="project" value="InterPro"/>
</dbReference>
<dbReference type="GO" id="GO:0005524">
    <property type="term" value="F:ATP binding"/>
    <property type="evidence" value="ECO:0007669"/>
    <property type="project" value="UniProtKB-KW"/>
</dbReference>
<accession>A0A075H2S5</accession>
<dbReference type="Pfam" id="PF00005">
    <property type="entry name" value="ABC_tran"/>
    <property type="match status" value="1"/>
</dbReference>
<evidence type="ECO:0000256" key="2">
    <source>
        <dbReference type="ARBA" id="ARBA00022448"/>
    </source>
</evidence>
<comment type="similarity">
    <text evidence="1">Belongs to the ABC transporter superfamily.</text>
</comment>
<dbReference type="SMART" id="SM00382">
    <property type="entry name" value="AAA"/>
    <property type="match status" value="1"/>
</dbReference>
<dbReference type="InterPro" id="IPR003593">
    <property type="entry name" value="AAA+_ATPase"/>
</dbReference>
<dbReference type="Gene3D" id="3.40.50.300">
    <property type="entry name" value="P-loop containing nucleotide triphosphate hydrolases"/>
    <property type="match status" value="1"/>
</dbReference>
<keyword evidence="3" id="KW-0547">Nucleotide-binding</keyword>
<keyword evidence="2" id="KW-0813">Transport</keyword>
<dbReference type="InterPro" id="IPR003439">
    <property type="entry name" value="ABC_transporter-like_ATP-bd"/>
</dbReference>
<evidence type="ECO:0000256" key="3">
    <source>
        <dbReference type="ARBA" id="ARBA00022741"/>
    </source>
</evidence>
<dbReference type="EMBL" id="KF900891">
    <property type="protein sequence ID" value="AIF10436.1"/>
    <property type="molecule type" value="Genomic_DNA"/>
</dbReference>
<keyword evidence="4 6" id="KW-0067">ATP-binding</keyword>
<evidence type="ECO:0000256" key="1">
    <source>
        <dbReference type="ARBA" id="ARBA00005417"/>
    </source>
</evidence>
<dbReference type="PROSITE" id="PS00211">
    <property type="entry name" value="ABC_TRANSPORTER_1"/>
    <property type="match status" value="1"/>
</dbReference>
<feature type="domain" description="ABC transporter" evidence="5">
    <location>
        <begin position="7"/>
        <end position="244"/>
    </location>
</feature>
<evidence type="ECO:0000313" key="6">
    <source>
        <dbReference type="EMBL" id="AIF10436.1"/>
    </source>
</evidence>
<name>A0A075H2S5_9ARCH</name>
<proteinExistence type="inferred from homology"/>
<evidence type="ECO:0000256" key="4">
    <source>
        <dbReference type="ARBA" id="ARBA00022840"/>
    </source>
</evidence>
<dbReference type="PANTHER" id="PTHR43776:SF7">
    <property type="entry name" value="D,D-DIPEPTIDE TRANSPORT ATP-BINDING PROTEIN DDPF-RELATED"/>
    <property type="match status" value="1"/>
</dbReference>
<organism evidence="6">
    <name type="scientific">uncultured marine thaumarchaeote KM3_45_G08</name>
    <dbReference type="NCBI Taxonomy" id="1456157"/>
    <lineage>
        <taxon>Archaea</taxon>
        <taxon>Nitrososphaerota</taxon>
        <taxon>environmental samples</taxon>
    </lineage>
</organism>
<dbReference type="SUPFAM" id="SSF52540">
    <property type="entry name" value="P-loop containing nucleoside triphosphate hydrolases"/>
    <property type="match status" value="1"/>
</dbReference>